<feature type="region of interest" description="Disordered" evidence="1">
    <location>
        <begin position="62"/>
        <end position="82"/>
    </location>
</feature>
<evidence type="ECO:0000313" key="2">
    <source>
        <dbReference type="EMBL" id="MBA9085351.1"/>
    </source>
</evidence>
<name>A0A7W3SSA2_9BACL</name>
<dbReference type="Proteomes" id="UP000567067">
    <property type="component" value="Unassembled WGS sequence"/>
</dbReference>
<keyword evidence="3" id="KW-1185">Reference proteome</keyword>
<gene>
    <name evidence="2" type="ORF">FHR92_001817</name>
</gene>
<proteinExistence type="predicted"/>
<evidence type="ECO:0000256" key="1">
    <source>
        <dbReference type="SAM" id="MobiDB-lite"/>
    </source>
</evidence>
<dbReference type="RefSeq" id="WP_376769586.1">
    <property type="nucleotide sequence ID" value="NZ_JACJIP010000009.1"/>
</dbReference>
<organism evidence="2 3">
    <name type="scientific">Fontibacillus solani</name>
    <dbReference type="NCBI Taxonomy" id="1572857"/>
    <lineage>
        <taxon>Bacteria</taxon>
        <taxon>Bacillati</taxon>
        <taxon>Bacillota</taxon>
        <taxon>Bacilli</taxon>
        <taxon>Bacillales</taxon>
        <taxon>Paenibacillaceae</taxon>
        <taxon>Fontibacillus</taxon>
    </lineage>
</organism>
<protein>
    <submittedName>
        <fullName evidence="2">Uncharacterized protein</fullName>
    </submittedName>
</protein>
<reference evidence="2 3" key="1">
    <citation type="submission" date="2020-08" db="EMBL/GenBank/DDBJ databases">
        <title>Genomic Encyclopedia of Type Strains, Phase III (KMG-III): the genomes of soil and plant-associated and newly described type strains.</title>
        <authorList>
            <person name="Whitman W."/>
        </authorList>
    </citation>
    <scope>NUCLEOTIDE SEQUENCE [LARGE SCALE GENOMIC DNA]</scope>
    <source>
        <strain evidence="2 3">CECT 8693</strain>
    </source>
</reference>
<evidence type="ECO:0000313" key="3">
    <source>
        <dbReference type="Proteomes" id="UP000567067"/>
    </source>
</evidence>
<accession>A0A7W3SSA2</accession>
<comment type="caution">
    <text evidence="2">The sequence shown here is derived from an EMBL/GenBank/DDBJ whole genome shotgun (WGS) entry which is preliminary data.</text>
</comment>
<sequence length="82" mass="9254">MLAVYNHQSCPIMRNIRYCGGLVMDKRKVIEAYRRGFLTLQECAQVLGVEKAQIIGLLEYSEAEPKSSTASDDSSLHATYKR</sequence>
<feature type="compositionally biased region" description="Polar residues" evidence="1">
    <location>
        <begin position="66"/>
        <end position="82"/>
    </location>
</feature>
<dbReference type="EMBL" id="JACJIP010000009">
    <property type="protein sequence ID" value="MBA9085351.1"/>
    <property type="molecule type" value="Genomic_DNA"/>
</dbReference>
<dbReference type="AlphaFoldDB" id="A0A7W3SSA2"/>